<dbReference type="EMBL" id="FNEH01000005">
    <property type="protein sequence ID" value="SDI39140.1"/>
    <property type="molecule type" value="Genomic_DNA"/>
</dbReference>
<dbReference type="STRING" id="54121.SAMN04515653_105122"/>
<proteinExistence type="predicted"/>
<reference evidence="8 13" key="4">
    <citation type="submission" date="2019-03" db="EMBL/GenBank/DDBJ databases">
        <title>Subsurface microbial communities from deep shales in Ohio and West Virginia, USA.</title>
        <authorList>
            <person name="Wrighton K."/>
        </authorList>
    </citation>
    <scope>NUCLEOTIDE SEQUENCE [LARGE SCALE GENOMIC DNA]</scope>
    <source>
        <strain evidence="8 13">DSMZ 11287</strain>
        <strain evidence="2 12">MSL28</strain>
    </source>
</reference>
<dbReference type="EMBL" id="FMYT01000008">
    <property type="protein sequence ID" value="SDC54039.1"/>
    <property type="molecule type" value="Genomic_DNA"/>
</dbReference>
<accession>A0A1G6MEV2</accession>
<evidence type="ECO:0000313" key="12">
    <source>
        <dbReference type="Proteomes" id="UP000247389"/>
    </source>
</evidence>
<reference evidence="9 11" key="1">
    <citation type="submission" date="2016-10" db="EMBL/GenBank/DDBJ databases">
        <authorList>
            <person name="Varghese N."/>
            <person name="Submissions S."/>
        </authorList>
    </citation>
    <scope>NUCLEOTIDE SEQUENCE [LARGE SCALE GENOMIC DNA]</scope>
    <source>
        <strain evidence="3 15">WG10</strain>
        <strain evidence="4 11">WG2</strain>
        <strain evidence="6 9">WG5</strain>
    </source>
</reference>
<dbReference type="PROSITE" id="PS00380">
    <property type="entry name" value="RHODANESE_1"/>
    <property type="match status" value="1"/>
</dbReference>
<organism evidence="3 15">
    <name type="scientific">Halanaerobium congolense</name>
    <dbReference type="NCBI Taxonomy" id="54121"/>
    <lineage>
        <taxon>Bacteria</taxon>
        <taxon>Bacillati</taxon>
        <taxon>Bacillota</taxon>
        <taxon>Clostridia</taxon>
        <taxon>Halanaerobiales</taxon>
        <taxon>Halanaerobiaceae</taxon>
        <taxon>Halanaerobium</taxon>
    </lineage>
</organism>
<dbReference type="OrthoDB" id="9800872at2"/>
<dbReference type="Proteomes" id="UP000199519">
    <property type="component" value="Unassembled WGS sequence"/>
</dbReference>
<dbReference type="Proteomes" id="UP000198945">
    <property type="component" value="Unassembled WGS sequence"/>
</dbReference>
<evidence type="ECO:0000313" key="2">
    <source>
        <dbReference type="EMBL" id="PXV66977.1"/>
    </source>
</evidence>
<evidence type="ECO:0000313" key="3">
    <source>
        <dbReference type="EMBL" id="SDC54039.1"/>
    </source>
</evidence>
<keyword evidence="11" id="KW-1185">Reference proteome</keyword>
<evidence type="ECO:0000259" key="1">
    <source>
        <dbReference type="PROSITE" id="PS50206"/>
    </source>
</evidence>
<reference evidence="5 10" key="2">
    <citation type="submission" date="2016-10" db="EMBL/GenBank/DDBJ databases">
        <authorList>
            <person name="de Groot N.N."/>
        </authorList>
    </citation>
    <scope>NUCLEOTIDE SEQUENCE [LARGE SCALE GENOMIC DNA]</scope>
    <source>
        <strain evidence="5 10">WG7</strain>
    </source>
</reference>
<dbReference type="Proteomes" id="UP000247389">
    <property type="component" value="Unassembled WGS sequence"/>
</dbReference>
<evidence type="ECO:0000313" key="15">
    <source>
        <dbReference type="Proteomes" id="UP000324896"/>
    </source>
</evidence>
<evidence type="ECO:0000313" key="9">
    <source>
        <dbReference type="Proteomes" id="UP000198612"/>
    </source>
</evidence>
<evidence type="ECO:0000313" key="5">
    <source>
        <dbReference type="EMBL" id="SDI39140.1"/>
    </source>
</evidence>
<evidence type="ECO:0000313" key="13">
    <source>
        <dbReference type="Proteomes" id="UP000295472"/>
    </source>
</evidence>
<evidence type="ECO:0000313" key="8">
    <source>
        <dbReference type="EMBL" id="TDX45485.1"/>
    </source>
</evidence>
<dbReference type="InterPro" id="IPR001307">
    <property type="entry name" value="Thiosulphate_STrfase_CS"/>
</dbReference>
<dbReference type="EMBL" id="FOHG01000007">
    <property type="protein sequence ID" value="SES82044.1"/>
    <property type="molecule type" value="Genomic_DNA"/>
</dbReference>
<dbReference type="PANTHER" id="PTHR43031">
    <property type="entry name" value="FAD-DEPENDENT OXIDOREDUCTASE"/>
    <property type="match status" value="1"/>
</dbReference>
<evidence type="ECO:0000313" key="11">
    <source>
        <dbReference type="Proteomes" id="UP000199519"/>
    </source>
</evidence>
<dbReference type="SMART" id="SM00450">
    <property type="entry name" value="RHOD"/>
    <property type="match status" value="1"/>
</dbReference>
<dbReference type="EMBL" id="SOAA01000016">
    <property type="protein sequence ID" value="TDS29828.1"/>
    <property type="molecule type" value="Genomic_DNA"/>
</dbReference>
<dbReference type="Proteomes" id="UP000295472">
    <property type="component" value="Unassembled WGS sequence"/>
</dbReference>
<dbReference type="Gene3D" id="3.40.250.10">
    <property type="entry name" value="Rhodanese-like domain"/>
    <property type="match status" value="1"/>
</dbReference>
<dbReference type="EMBL" id="FNBJ01000006">
    <property type="protein sequence ID" value="SDF10923.1"/>
    <property type="molecule type" value="Genomic_DNA"/>
</dbReference>
<dbReference type="InterPro" id="IPR036873">
    <property type="entry name" value="Rhodanese-like_dom_sf"/>
</dbReference>
<dbReference type="GO" id="GO:0004792">
    <property type="term" value="F:thiosulfate-cyanide sulfurtransferase activity"/>
    <property type="evidence" value="ECO:0007669"/>
    <property type="project" value="InterPro"/>
</dbReference>
<evidence type="ECO:0000313" key="4">
    <source>
        <dbReference type="EMBL" id="SDF10923.1"/>
    </source>
</evidence>
<name>A0A1G6MEV2_9FIRM</name>
<evidence type="ECO:0000313" key="6">
    <source>
        <dbReference type="EMBL" id="SES82044.1"/>
    </source>
</evidence>
<dbReference type="Proteomes" id="UP000324896">
    <property type="component" value="Unassembled WGS sequence"/>
</dbReference>
<dbReference type="SUPFAM" id="SSF52821">
    <property type="entry name" value="Rhodanese/Cell cycle control phosphatase"/>
    <property type="match status" value="1"/>
</dbReference>
<dbReference type="Pfam" id="PF00581">
    <property type="entry name" value="Rhodanese"/>
    <property type="match status" value="1"/>
</dbReference>
<dbReference type="CDD" id="cd00158">
    <property type="entry name" value="RHOD"/>
    <property type="match status" value="1"/>
</dbReference>
<dbReference type="AlphaFoldDB" id="A0A1G6MEV2"/>
<evidence type="ECO:0000313" key="7">
    <source>
        <dbReference type="EMBL" id="TDS29828.1"/>
    </source>
</evidence>
<sequence length="114" mass="12918">MLLDFFKNLLGIGVKKITVEELNGKKIPVIDIREKNKYDEEHIPGAINIPFREFDINNPKIKEVNKNREIAVCCVSGISSIKIARILNENGYEKAKSLKGGFVAWKAFKNSKNN</sequence>
<reference evidence="7 14" key="3">
    <citation type="submission" date="2019-03" db="EMBL/GenBank/DDBJ databases">
        <title>Deep subsurface shale carbon reservoir microbial communities from Ohio and West Virginia, USA.</title>
        <authorList>
            <person name="Wrighton K."/>
        </authorList>
    </citation>
    <scope>NUCLEOTIDE SEQUENCE [LARGE SCALE GENOMIC DNA]</scope>
    <source>
        <strain evidence="7 14">UTICA-S4D12</strain>
    </source>
</reference>
<dbReference type="EMBL" id="QICM01000009">
    <property type="protein sequence ID" value="PXV66977.1"/>
    <property type="molecule type" value="Genomic_DNA"/>
</dbReference>
<keyword evidence="3" id="KW-0808">Transferase</keyword>
<dbReference type="InterPro" id="IPR050229">
    <property type="entry name" value="GlpE_sulfurtransferase"/>
</dbReference>
<dbReference type="Proteomes" id="UP000295758">
    <property type="component" value="Unassembled WGS sequence"/>
</dbReference>
<dbReference type="InterPro" id="IPR001763">
    <property type="entry name" value="Rhodanese-like_dom"/>
</dbReference>
<feature type="domain" description="Rhodanese" evidence="1">
    <location>
        <begin position="23"/>
        <end position="114"/>
    </location>
</feature>
<dbReference type="PROSITE" id="PS50206">
    <property type="entry name" value="RHODANESE_3"/>
    <property type="match status" value="1"/>
</dbReference>
<dbReference type="EMBL" id="SOEF01000007">
    <property type="protein sequence ID" value="TDX45485.1"/>
    <property type="molecule type" value="Genomic_DNA"/>
</dbReference>
<evidence type="ECO:0000313" key="10">
    <source>
        <dbReference type="Proteomes" id="UP000198945"/>
    </source>
</evidence>
<dbReference type="PANTHER" id="PTHR43031:SF1">
    <property type="entry name" value="PYRIDINE NUCLEOTIDE-DISULPHIDE OXIDOREDUCTASE"/>
    <property type="match status" value="1"/>
</dbReference>
<dbReference type="RefSeq" id="WP_073160096.1">
    <property type="nucleotide sequence ID" value="NZ_FMYT01000008.1"/>
</dbReference>
<dbReference type="GeneID" id="57012210"/>
<protein>
    <submittedName>
        <fullName evidence="3">Rhodanese-related sulfurtransferase</fullName>
    </submittedName>
</protein>
<dbReference type="Proteomes" id="UP000198612">
    <property type="component" value="Unassembled WGS sequence"/>
</dbReference>
<gene>
    <name evidence="7" type="ORF">BY453_11644</name>
    <name evidence="8" type="ORF">C7954_10752</name>
    <name evidence="2" type="ORF">C8C78_10927</name>
    <name evidence="3" type="ORF">SAMN04488597_10847</name>
    <name evidence="4" type="ORF">SAMN04488598_10659</name>
    <name evidence="6" type="ORF">SAMN04515652_10744</name>
    <name evidence="5" type="ORF">SAMN04515654_105122</name>
</gene>
<evidence type="ECO:0000313" key="14">
    <source>
        <dbReference type="Proteomes" id="UP000295758"/>
    </source>
</evidence>